<comment type="function">
    <text evidence="4">PPIases accelerate the folding of proteins. It catalyzes the cis-trans isomerization of proline imidic peptide bonds in oligopeptides.</text>
</comment>
<sequence length="262" mass="29007">MSCESKKAADTAVNDNVCVDIETSMGHIKVMLYNETPAHRDNFVKLAQEGYYNGTLFHRVINKFMIQAGDGDSRNAKPGQRLGMGDPGYTIPAEFVYPKYFHKKGALAAARQGDNVNPKKASSGSQFYIVTGEVIPAGQIGQVERQLQMQQEQNVFNQLVEAHRDEILAMRRARDTQGLQALQEQLIAEMNAQIAREGKATLTEEQRQAYTTIGGAPHLDGAYTVFGEVIEGMDIVEKIEKVATDSADRPKEDVKIISMKIL</sequence>
<proteinExistence type="inferred from homology"/>
<keyword evidence="3 4" id="KW-0413">Isomerase</keyword>
<dbReference type="InterPro" id="IPR029000">
    <property type="entry name" value="Cyclophilin-like_dom_sf"/>
</dbReference>
<evidence type="ECO:0000313" key="7">
    <source>
        <dbReference type="Proteomes" id="UP000824246"/>
    </source>
</evidence>
<name>A0A9D2AQB2_9BACT</name>
<dbReference type="PANTHER" id="PTHR45625:SF4">
    <property type="entry name" value="PEPTIDYLPROLYL ISOMERASE DOMAIN AND WD REPEAT-CONTAINING PROTEIN 1"/>
    <property type="match status" value="1"/>
</dbReference>
<dbReference type="InterPro" id="IPR002130">
    <property type="entry name" value="Cyclophilin-type_PPIase_dom"/>
</dbReference>
<dbReference type="EC" id="5.2.1.8" evidence="4"/>
<dbReference type="PANTHER" id="PTHR45625">
    <property type="entry name" value="PEPTIDYL-PROLYL CIS-TRANS ISOMERASE-RELATED"/>
    <property type="match status" value="1"/>
</dbReference>
<gene>
    <name evidence="6" type="ORF">H9982_07315</name>
</gene>
<accession>A0A9D2AQB2</accession>
<dbReference type="SUPFAM" id="SSF50891">
    <property type="entry name" value="Cyclophilin-like"/>
    <property type="match status" value="2"/>
</dbReference>
<dbReference type="EMBL" id="DXFB01000191">
    <property type="protein sequence ID" value="HIX46015.1"/>
    <property type="molecule type" value="Genomic_DNA"/>
</dbReference>
<dbReference type="PROSITE" id="PS00170">
    <property type="entry name" value="CSA_PPIASE_1"/>
    <property type="match status" value="1"/>
</dbReference>
<dbReference type="PROSITE" id="PS50072">
    <property type="entry name" value="CSA_PPIASE_2"/>
    <property type="match status" value="1"/>
</dbReference>
<dbReference type="GO" id="GO:0006457">
    <property type="term" value="P:protein folding"/>
    <property type="evidence" value="ECO:0007669"/>
    <property type="project" value="InterPro"/>
</dbReference>
<reference evidence="6" key="1">
    <citation type="journal article" date="2021" name="PeerJ">
        <title>Extensive microbial diversity within the chicken gut microbiome revealed by metagenomics and culture.</title>
        <authorList>
            <person name="Gilroy R."/>
            <person name="Ravi A."/>
            <person name="Getino M."/>
            <person name="Pursley I."/>
            <person name="Horton D.L."/>
            <person name="Alikhan N.F."/>
            <person name="Baker D."/>
            <person name="Gharbi K."/>
            <person name="Hall N."/>
            <person name="Watson M."/>
            <person name="Adriaenssens E.M."/>
            <person name="Foster-Nyarko E."/>
            <person name="Jarju S."/>
            <person name="Secka A."/>
            <person name="Antonio M."/>
            <person name="Oren A."/>
            <person name="Chaudhuri R.R."/>
            <person name="La Ragione R."/>
            <person name="Hildebrand F."/>
            <person name="Pallen M.J."/>
        </authorList>
    </citation>
    <scope>NUCLEOTIDE SEQUENCE</scope>
    <source>
        <strain evidence="6">ChiHjej12B11-16260</strain>
    </source>
</reference>
<reference evidence="6" key="2">
    <citation type="submission" date="2021-04" db="EMBL/GenBank/DDBJ databases">
        <authorList>
            <person name="Gilroy R."/>
        </authorList>
    </citation>
    <scope>NUCLEOTIDE SEQUENCE</scope>
    <source>
        <strain evidence="6">ChiHjej12B11-16260</strain>
    </source>
</reference>
<evidence type="ECO:0000256" key="4">
    <source>
        <dbReference type="RuleBase" id="RU363019"/>
    </source>
</evidence>
<dbReference type="InterPro" id="IPR020892">
    <property type="entry name" value="Cyclophilin-type_PPIase_CS"/>
</dbReference>
<dbReference type="PRINTS" id="PR00153">
    <property type="entry name" value="CSAPPISMRASE"/>
</dbReference>
<evidence type="ECO:0000256" key="1">
    <source>
        <dbReference type="ARBA" id="ARBA00007365"/>
    </source>
</evidence>
<comment type="similarity">
    <text evidence="1 4">Belongs to the cyclophilin-type PPIase family.</text>
</comment>
<keyword evidence="2 4" id="KW-0697">Rotamase</keyword>
<evidence type="ECO:0000313" key="6">
    <source>
        <dbReference type="EMBL" id="HIX46015.1"/>
    </source>
</evidence>
<feature type="domain" description="PPIase cyclophilin-type" evidence="5">
    <location>
        <begin position="22"/>
        <end position="261"/>
    </location>
</feature>
<comment type="caution">
    <text evidence="6">The sequence shown here is derived from an EMBL/GenBank/DDBJ whole genome shotgun (WGS) entry which is preliminary data.</text>
</comment>
<evidence type="ECO:0000256" key="2">
    <source>
        <dbReference type="ARBA" id="ARBA00023110"/>
    </source>
</evidence>
<dbReference type="GO" id="GO:0003755">
    <property type="term" value="F:peptidyl-prolyl cis-trans isomerase activity"/>
    <property type="evidence" value="ECO:0007669"/>
    <property type="project" value="UniProtKB-UniRule"/>
</dbReference>
<dbReference type="CDD" id="cd00317">
    <property type="entry name" value="cyclophilin"/>
    <property type="match status" value="1"/>
</dbReference>
<dbReference type="Pfam" id="PF00160">
    <property type="entry name" value="Pro_isomerase"/>
    <property type="match status" value="2"/>
</dbReference>
<protein>
    <recommendedName>
        <fullName evidence="4">Peptidyl-prolyl cis-trans isomerase</fullName>
        <shortName evidence="4">PPIase</shortName>
        <ecNumber evidence="4">5.2.1.8</ecNumber>
    </recommendedName>
</protein>
<dbReference type="InterPro" id="IPR044666">
    <property type="entry name" value="Cyclophilin_A-like"/>
</dbReference>
<evidence type="ECO:0000259" key="5">
    <source>
        <dbReference type="PROSITE" id="PS50072"/>
    </source>
</evidence>
<dbReference type="Gene3D" id="2.40.100.10">
    <property type="entry name" value="Cyclophilin-like"/>
    <property type="match status" value="2"/>
</dbReference>
<dbReference type="Proteomes" id="UP000824246">
    <property type="component" value="Unassembled WGS sequence"/>
</dbReference>
<organism evidence="6 7">
    <name type="scientific">Candidatus Barnesiella excrementipullorum</name>
    <dbReference type="NCBI Taxonomy" id="2838479"/>
    <lineage>
        <taxon>Bacteria</taxon>
        <taxon>Pseudomonadati</taxon>
        <taxon>Bacteroidota</taxon>
        <taxon>Bacteroidia</taxon>
        <taxon>Bacteroidales</taxon>
        <taxon>Barnesiellaceae</taxon>
        <taxon>Barnesiella</taxon>
    </lineage>
</organism>
<comment type="catalytic activity">
    <reaction evidence="4">
        <text>[protein]-peptidylproline (omega=180) = [protein]-peptidylproline (omega=0)</text>
        <dbReference type="Rhea" id="RHEA:16237"/>
        <dbReference type="Rhea" id="RHEA-COMP:10747"/>
        <dbReference type="Rhea" id="RHEA-COMP:10748"/>
        <dbReference type="ChEBI" id="CHEBI:83833"/>
        <dbReference type="ChEBI" id="CHEBI:83834"/>
        <dbReference type="EC" id="5.2.1.8"/>
    </reaction>
</comment>
<dbReference type="AlphaFoldDB" id="A0A9D2AQB2"/>
<evidence type="ECO:0000256" key="3">
    <source>
        <dbReference type="ARBA" id="ARBA00023235"/>
    </source>
</evidence>